<feature type="binding site" evidence="9">
    <location>
        <position position="8"/>
    </location>
    <ligand>
        <name>a divalent metal cation</name>
        <dbReference type="ChEBI" id="CHEBI:60240"/>
    </ligand>
</feature>
<dbReference type="GO" id="GO:0005737">
    <property type="term" value="C:cytoplasm"/>
    <property type="evidence" value="ECO:0007669"/>
    <property type="project" value="UniProtKB-SubCell"/>
</dbReference>
<dbReference type="PANTHER" id="PTHR30457:SF12">
    <property type="entry name" value="5'_3'-NUCLEOTIDASE SURE"/>
    <property type="match status" value="1"/>
</dbReference>
<comment type="cofactor">
    <cofactor evidence="9">
        <name>a divalent metal cation</name>
        <dbReference type="ChEBI" id="CHEBI:60240"/>
    </cofactor>
    <text evidence="9">Binds 1 divalent metal cation per subunit.</text>
</comment>
<keyword evidence="12" id="KW-1185">Reference proteome</keyword>
<dbReference type="EC" id="3.1.3.5" evidence="9"/>
<dbReference type="HAMAP" id="MF_00060">
    <property type="entry name" value="SurE"/>
    <property type="match status" value="1"/>
</dbReference>
<dbReference type="NCBIfam" id="NF001492">
    <property type="entry name" value="PRK00346.2-2"/>
    <property type="match status" value="1"/>
</dbReference>
<dbReference type="GO" id="GO:0008254">
    <property type="term" value="F:3'-nucleotidase activity"/>
    <property type="evidence" value="ECO:0007669"/>
    <property type="project" value="TreeGrafter"/>
</dbReference>
<name>A0A656D925_KRYT1</name>
<comment type="similarity">
    <text evidence="4 9">Belongs to the SurE nucleotidase family.</text>
</comment>
<comment type="cofactor">
    <cofactor evidence="2">
        <name>Mg(2+)</name>
        <dbReference type="ChEBI" id="CHEBI:18420"/>
    </cofactor>
</comment>
<dbReference type="InterPro" id="IPR002828">
    <property type="entry name" value="SurE-like_Pase/nucleotidase"/>
</dbReference>
<comment type="function">
    <text evidence="9">Nucleotidase that shows phosphatase activity on nucleoside 5'-monophosphates.</text>
</comment>
<dbReference type="NCBIfam" id="TIGR00087">
    <property type="entry name" value="surE"/>
    <property type="match status" value="1"/>
</dbReference>
<evidence type="ECO:0000313" key="11">
    <source>
        <dbReference type="EMBL" id="CUT03619.1"/>
    </source>
</evidence>
<dbReference type="GO" id="GO:0000166">
    <property type="term" value="F:nucleotide binding"/>
    <property type="evidence" value="ECO:0007669"/>
    <property type="project" value="UniProtKB-KW"/>
</dbReference>
<evidence type="ECO:0000256" key="4">
    <source>
        <dbReference type="ARBA" id="ARBA00011062"/>
    </source>
</evidence>
<keyword evidence="5 9" id="KW-0963">Cytoplasm</keyword>
<evidence type="ECO:0000313" key="12">
    <source>
        <dbReference type="Proteomes" id="UP000243065"/>
    </source>
</evidence>
<evidence type="ECO:0000256" key="1">
    <source>
        <dbReference type="ARBA" id="ARBA00000815"/>
    </source>
</evidence>
<sequence length="263" mass="28795">MHILVSNDDGINSEGIYALAMELRKIADVTVVAPEKQMSAVGHAITVQYPLRVNPFYKNGELFGYAVDGTPADAVKLAVKALLKDKKIDLLISGINHGTNTSINIIYSGTVSAATEGTILGIPSIAISLATYAPNPDFSFAAKFAVKLAEFVFKNGLPKGTLLNVNVPPVSENEIKGVLVTRQGSAFWDDWFEIRKDPNGRDYYWLAGRFINYEQGDLSADHTAVQNNYISITPIHFDLTNYKAIDELKKSGLENLLKSLDKD</sequence>
<dbReference type="PANTHER" id="PTHR30457">
    <property type="entry name" value="5'-NUCLEOTIDASE SURE"/>
    <property type="match status" value="1"/>
</dbReference>
<evidence type="ECO:0000256" key="7">
    <source>
        <dbReference type="ARBA" id="ARBA00022741"/>
    </source>
</evidence>
<feature type="binding site" evidence="9">
    <location>
        <position position="96"/>
    </location>
    <ligand>
        <name>a divalent metal cation</name>
        <dbReference type="ChEBI" id="CHEBI:60240"/>
    </ligand>
</feature>
<keyword evidence="6 9" id="KW-0479">Metal-binding</keyword>
<dbReference type="Proteomes" id="UP000243065">
    <property type="component" value="Unassembled WGS sequence"/>
</dbReference>
<dbReference type="Pfam" id="PF01975">
    <property type="entry name" value="SurE"/>
    <property type="match status" value="1"/>
</dbReference>
<dbReference type="EMBL" id="CZVU01000070">
    <property type="protein sequence ID" value="CUT03619.1"/>
    <property type="molecule type" value="Genomic_DNA"/>
</dbReference>
<dbReference type="OrthoDB" id="9780815at2"/>
<dbReference type="RefSeq" id="WP_072150674.1">
    <property type="nucleotide sequence ID" value="NZ_CZVU01000070.1"/>
</dbReference>
<dbReference type="SUPFAM" id="SSF64167">
    <property type="entry name" value="SurE-like"/>
    <property type="match status" value="1"/>
</dbReference>
<comment type="subcellular location">
    <subcellularLocation>
        <location evidence="3 9">Cytoplasm</location>
    </subcellularLocation>
</comment>
<dbReference type="GO" id="GO:0046872">
    <property type="term" value="F:metal ion binding"/>
    <property type="evidence" value="ECO:0007669"/>
    <property type="project" value="UniProtKB-UniRule"/>
</dbReference>
<proteinExistence type="inferred from homology"/>
<dbReference type="FunFam" id="3.40.1210.10:FF:000001">
    <property type="entry name" value="5'/3'-nucleotidase SurE"/>
    <property type="match status" value="1"/>
</dbReference>
<evidence type="ECO:0000259" key="10">
    <source>
        <dbReference type="Pfam" id="PF01975"/>
    </source>
</evidence>
<evidence type="ECO:0000256" key="5">
    <source>
        <dbReference type="ARBA" id="ARBA00022490"/>
    </source>
</evidence>
<dbReference type="GO" id="GO:0008253">
    <property type="term" value="F:5'-nucleotidase activity"/>
    <property type="evidence" value="ECO:0007669"/>
    <property type="project" value="UniProtKB-UniRule"/>
</dbReference>
<accession>A0A656D925</accession>
<feature type="binding site" evidence="9">
    <location>
        <position position="9"/>
    </location>
    <ligand>
        <name>a divalent metal cation</name>
        <dbReference type="ChEBI" id="CHEBI:60240"/>
    </ligand>
</feature>
<gene>
    <name evidence="9" type="primary">surE</name>
    <name evidence="11" type="ORF">JGI24_01333</name>
</gene>
<protein>
    <recommendedName>
        <fullName evidence="9">5'-nucleotidase SurE</fullName>
        <ecNumber evidence="9">3.1.3.5</ecNumber>
    </recommendedName>
    <alternativeName>
        <fullName evidence="9">Nucleoside 5'-monophosphate phosphohydrolase</fullName>
    </alternativeName>
</protein>
<dbReference type="InterPro" id="IPR030048">
    <property type="entry name" value="SurE"/>
</dbReference>
<organism evidence="11 12">
    <name type="scientific">Kryptobacter tengchongensis</name>
    <dbReference type="NCBI Taxonomy" id="1643429"/>
    <lineage>
        <taxon>Bacteria</taxon>
        <taxon>Pseudomonadati</taxon>
        <taxon>Candidatus Kryptoniota</taxon>
        <taxon>Candidatus Kryptobacter</taxon>
    </lineage>
</organism>
<dbReference type="Gene3D" id="3.40.1210.10">
    <property type="entry name" value="Survival protein SurE-like phosphatase/nucleotidase"/>
    <property type="match status" value="1"/>
</dbReference>
<feature type="binding site" evidence="9">
    <location>
        <position position="39"/>
    </location>
    <ligand>
        <name>a divalent metal cation</name>
        <dbReference type="ChEBI" id="CHEBI:60240"/>
    </ligand>
</feature>
<keyword evidence="8 9" id="KW-0378">Hydrolase</keyword>
<dbReference type="InterPro" id="IPR036523">
    <property type="entry name" value="SurE-like_sf"/>
</dbReference>
<dbReference type="AlphaFoldDB" id="A0A656D925"/>
<keyword evidence="7 9" id="KW-0547">Nucleotide-binding</keyword>
<evidence type="ECO:0000256" key="6">
    <source>
        <dbReference type="ARBA" id="ARBA00022723"/>
    </source>
</evidence>
<reference evidence="11 12" key="1">
    <citation type="submission" date="2015-11" db="EMBL/GenBank/DDBJ databases">
        <authorList>
            <person name="Varghese N."/>
        </authorList>
    </citation>
    <scope>NUCLEOTIDE SEQUENCE [LARGE SCALE GENOMIC DNA]</scope>
    <source>
        <strain evidence="11 12">JGI-24</strain>
    </source>
</reference>
<evidence type="ECO:0000256" key="8">
    <source>
        <dbReference type="ARBA" id="ARBA00022801"/>
    </source>
</evidence>
<comment type="catalytic activity">
    <reaction evidence="1 9">
        <text>a ribonucleoside 5'-phosphate + H2O = a ribonucleoside + phosphate</text>
        <dbReference type="Rhea" id="RHEA:12484"/>
        <dbReference type="ChEBI" id="CHEBI:15377"/>
        <dbReference type="ChEBI" id="CHEBI:18254"/>
        <dbReference type="ChEBI" id="CHEBI:43474"/>
        <dbReference type="ChEBI" id="CHEBI:58043"/>
        <dbReference type="EC" id="3.1.3.5"/>
    </reaction>
</comment>
<dbReference type="GO" id="GO:0004309">
    <property type="term" value="F:exopolyphosphatase activity"/>
    <property type="evidence" value="ECO:0007669"/>
    <property type="project" value="TreeGrafter"/>
</dbReference>
<evidence type="ECO:0000256" key="9">
    <source>
        <dbReference type="HAMAP-Rule" id="MF_00060"/>
    </source>
</evidence>
<dbReference type="NCBIfam" id="NF001490">
    <property type="entry name" value="PRK00346.1-4"/>
    <property type="match status" value="1"/>
</dbReference>
<evidence type="ECO:0000256" key="3">
    <source>
        <dbReference type="ARBA" id="ARBA00004496"/>
    </source>
</evidence>
<feature type="domain" description="Survival protein SurE-like phosphatase/nucleotidase" evidence="10">
    <location>
        <begin position="3"/>
        <end position="189"/>
    </location>
</feature>
<evidence type="ECO:0000256" key="2">
    <source>
        <dbReference type="ARBA" id="ARBA00001946"/>
    </source>
</evidence>